<protein>
    <recommendedName>
        <fullName evidence="4">Encoded protein</fullName>
    </recommendedName>
</protein>
<organism evidence="2 3">
    <name type="scientific">Dunaliella salina</name>
    <name type="common">Green alga</name>
    <name type="synonym">Protococcus salinus</name>
    <dbReference type="NCBI Taxonomy" id="3046"/>
    <lineage>
        <taxon>Eukaryota</taxon>
        <taxon>Viridiplantae</taxon>
        <taxon>Chlorophyta</taxon>
        <taxon>core chlorophytes</taxon>
        <taxon>Chlorophyceae</taxon>
        <taxon>CS clade</taxon>
        <taxon>Chlamydomonadales</taxon>
        <taxon>Dunaliellaceae</taxon>
        <taxon>Dunaliella</taxon>
    </lineage>
</organism>
<feature type="region of interest" description="Disordered" evidence="1">
    <location>
        <begin position="11"/>
        <end position="31"/>
    </location>
</feature>
<proteinExistence type="predicted"/>
<sequence length="130" mass="14045">MVKKADWLVRAQVPKPTTQGAQPSVRPQGDAAQHVLHLQPEALVRPTDNLSLHLISLMLQSCVPDAGGSCKVQLQSSSSFINMWSKQENASRNGPFPHCHPIKCLMPGTYPSNCVCIAHSLPPVGTSRKG</sequence>
<dbReference type="EMBL" id="MU069626">
    <property type="protein sequence ID" value="KAF5837162.1"/>
    <property type="molecule type" value="Genomic_DNA"/>
</dbReference>
<reference evidence="2" key="1">
    <citation type="submission" date="2017-08" db="EMBL/GenBank/DDBJ databases">
        <authorList>
            <person name="Polle J.E."/>
            <person name="Barry K."/>
            <person name="Cushman J."/>
            <person name="Schmutz J."/>
            <person name="Tran D."/>
            <person name="Hathwaick L.T."/>
            <person name="Yim W.C."/>
            <person name="Jenkins J."/>
            <person name="Mckie-Krisberg Z.M."/>
            <person name="Prochnik S."/>
            <person name="Lindquist E."/>
            <person name="Dockter R.B."/>
            <person name="Adam C."/>
            <person name="Molina H."/>
            <person name="Bunkerborg J."/>
            <person name="Jin E."/>
            <person name="Buchheim M."/>
            <person name="Magnuson J."/>
        </authorList>
    </citation>
    <scope>NUCLEOTIDE SEQUENCE</scope>
    <source>
        <strain evidence="2">CCAP 19/18</strain>
    </source>
</reference>
<evidence type="ECO:0000313" key="3">
    <source>
        <dbReference type="Proteomes" id="UP000815325"/>
    </source>
</evidence>
<evidence type="ECO:0000313" key="2">
    <source>
        <dbReference type="EMBL" id="KAF5837162.1"/>
    </source>
</evidence>
<gene>
    <name evidence="2" type="ORF">DUNSADRAFT_4783</name>
</gene>
<name>A0ABQ7GRC1_DUNSA</name>
<accession>A0ABQ7GRC1</accession>
<comment type="caution">
    <text evidence="2">The sequence shown here is derived from an EMBL/GenBank/DDBJ whole genome shotgun (WGS) entry which is preliminary data.</text>
</comment>
<evidence type="ECO:0000256" key="1">
    <source>
        <dbReference type="SAM" id="MobiDB-lite"/>
    </source>
</evidence>
<evidence type="ECO:0008006" key="4">
    <source>
        <dbReference type="Google" id="ProtNLM"/>
    </source>
</evidence>
<keyword evidence="3" id="KW-1185">Reference proteome</keyword>
<dbReference type="Proteomes" id="UP000815325">
    <property type="component" value="Unassembled WGS sequence"/>
</dbReference>